<dbReference type="PROSITE" id="PS51272">
    <property type="entry name" value="SLH"/>
    <property type="match status" value="3"/>
</dbReference>
<accession>A0A6J4UU30</accession>
<dbReference type="PANTHER" id="PTHR43308:SF5">
    <property type="entry name" value="S-LAYER PROTEIN _ PEPTIDOGLYCAN ENDO-BETA-N-ACETYLGLUCOSAMINIDASE"/>
    <property type="match status" value="1"/>
</dbReference>
<feature type="domain" description="SLH" evidence="2">
    <location>
        <begin position="38"/>
        <end position="101"/>
    </location>
</feature>
<feature type="signal peptide" evidence="1">
    <location>
        <begin position="1"/>
        <end position="31"/>
    </location>
</feature>
<dbReference type="EMBL" id="CADCWO010000021">
    <property type="protein sequence ID" value="CAA9556501.1"/>
    <property type="molecule type" value="Genomic_DNA"/>
</dbReference>
<organism evidence="3">
    <name type="scientific">uncultured Synechococcales cyanobacterium</name>
    <dbReference type="NCBI Taxonomy" id="1936017"/>
    <lineage>
        <taxon>Bacteria</taxon>
        <taxon>Bacillati</taxon>
        <taxon>Cyanobacteriota</taxon>
        <taxon>Cyanophyceae</taxon>
        <taxon>Synechococcales</taxon>
        <taxon>environmental samples</taxon>
    </lineage>
</organism>
<sequence length="431" mass="45724">MSNLFGRSLLSLGTLSLGIVASLVDSPPAFAQANTPASAVSFSDVESSYWARPFIEALATSNVVSGYPDKTFRPNQPVNRAEFAAMIQKAFDQRPVRELDANRFGDVPTNYWAATAIQEAYESGFMAGYPGNRFLPSQQIPKAQVLVSLASGLGYSPSRPPATTLNLYTDAGQVPPYAVNGIAAATEKRLVVNYPDLKLLNPTETATRGAVAAYLYQALVSKGKLQPFTKAMAVSQYIAGSAPERGTATLGVTTNPSPPKPEFKVFKNTKIKIKSLSAGSDRIIVAPGETVQVTLEVADDVKNLKREVLIPIASQVEGRLVPTSVGSQPGVQFVAQKLTIGSQTYRINATSEPIAVTRTVSRITIRGGVATDAAKQALRRILGSNTNLGSTLSTPFPGKVITPPTNTSPASVIVINAQDDLLLTLQSDLGD</sequence>
<feature type="domain" description="SLH" evidence="2">
    <location>
        <begin position="104"/>
        <end position="163"/>
    </location>
</feature>
<protein>
    <recommendedName>
        <fullName evidence="2">SLH domain-containing protein</fullName>
    </recommendedName>
</protein>
<dbReference type="Pfam" id="PF00395">
    <property type="entry name" value="SLH"/>
    <property type="match status" value="3"/>
</dbReference>
<evidence type="ECO:0000313" key="3">
    <source>
        <dbReference type="EMBL" id="CAA9556501.1"/>
    </source>
</evidence>
<feature type="chain" id="PRO_5026986645" description="SLH domain-containing protein" evidence="1">
    <location>
        <begin position="32"/>
        <end position="431"/>
    </location>
</feature>
<reference evidence="3" key="1">
    <citation type="submission" date="2020-02" db="EMBL/GenBank/DDBJ databases">
        <authorList>
            <person name="Meier V. D."/>
        </authorList>
    </citation>
    <scope>NUCLEOTIDE SEQUENCE</scope>
    <source>
        <strain evidence="3">AVDCRST_MAG81</strain>
    </source>
</reference>
<dbReference type="PANTHER" id="PTHR43308">
    <property type="entry name" value="OUTER MEMBRANE PROTEIN ALPHA-RELATED"/>
    <property type="match status" value="1"/>
</dbReference>
<dbReference type="InterPro" id="IPR051465">
    <property type="entry name" value="Cell_Envelope_Struct_Comp"/>
</dbReference>
<gene>
    <name evidence="3" type="ORF">AVDCRST_MAG81-484</name>
</gene>
<name>A0A6J4UU30_9CYAN</name>
<keyword evidence="1" id="KW-0732">Signal</keyword>
<feature type="domain" description="SLH" evidence="2">
    <location>
        <begin position="165"/>
        <end position="229"/>
    </location>
</feature>
<proteinExistence type="predicted"/>
<dbReference type="InterPro" id="IPR001119">
    <property type="entry name" value="SLH_dom"/>
</dbReference>
<evidence type="ECO:0000256" key="1">
    <source>
        <dbReference type="SAM" id="SignalP"/>
    </source>
</evidence>
<dbReference type="AlphaFoldDB" id="A0A6J4UU30"/>
<evidence type="ECO:0000259" key="2">
    <source>
        <dbReference type="PROSITE" id="PS51272"/>
    </source>
</evidence>